<dbReference type="Proteomes" id="UP001470230">
    <property type="component" value="Unassembled WGS sequence"/>
</dbReference>
<keyword evidence="3" id="KW-0132">Cell division</keyword>
<dbReference type="PRINTS" id="PR00716">
    <property type="entry name" value="MPIPHPHTASE"/>
</dbReference>
<accession>A0ABR2L0S7</accession>
<dbReference type="InterPro" id="IPR036873">
    <property type="entry name" value="Rhodanese-like_dom_sf"/>
</dbReference>
<keyword evidence="9" id="KW-1185">Reference proteome</keyword>
<dbReference type="Gene3D" id="3.40.250.10">
    <property type="entry name" value="Rhodanese-like domain"/>
    <property type="match status" value="1"/>
</dbReference>
<dbReference type="SMART" id="SM00450">
    <property type="entry name" value="RHOD"/>
    <property type="match status" value="1"/>
</dbReference>
<dbReference type="SUPFAM" id="SSF52821">
    <property type="entry name" value="Rhodanese/Cell cycle control phosphatase"/>
    <property type="match status" value="1"/>
</dbReference>
<dbReference type="EC" id="3.1.3.48" evidence="2"/>
<evidence type="ECO:0000256" key="3">
    <source>
        <dbReference type="ARBA" id="ARBA00022618"/>
    </source>
</evidence>
<evidence type="ECO:0000256" key="5">
    <source>
        <dbReference type="ARBA" id="ARBA00022912"/>
    </source>
</evidence>
<dbReference type="InterPro" id="IPR001763">
    <property type="entry name" value="Rhodanese-like_dom"/>
</dbReference>
<name>A0ABR2L0S7_9EUKA</name>
<evidence type="ECO:0000313" key="8">
    <source>
        <dbReference type="EMBL" id="KAK8896980.1"/>
    </source>
</evidence>
<dbReference type="Pfam" id="PF00581">
    <property type="entry name" value="Rhodanese"/>
    <property type="match status" value="1"/>
</dbReference>
<organism evidence="8 9">
    <name type="scientific">Tritrichomonas musculus</name>
    <dbReference type="NCBI Taxonomy" id="1915356"/>
    <lineage>
        <taxon>Eukaryota</taxon>
        <taxon>Metamonada</taxon>
        <taxon>Parabasalia</taxon>
        <taxon>Tritrichomonadida</taxon>
        <taxon>Tritrichomonadidae</taxon>
        <taxon>Tritrichomonas</taxon>
    </lineage>
</organism>
<evidence type="ECO:0000256" key="2">
    <source>
        <dbReference type="ARBA" id="ARBA00013064"/>
    </source>
</evidence>
<evidence type="ECO:0000313" key="9">
    <source>
        <dbReference type="Proteomes" id="UP001470230"/>
    </source>
</evidence>
<evidence type="ECO:0000256" key="4">
    <source>
        <dbReference type="ARBA" id="ARBA00022801"/>
    </source>
</evidence>
<proteinExistence type="inferred from homology"/>
<evidence type="ECO:0000256" key="6">
    <source>
        <dbReference type="ARBA" id="ARBA00023306"/>
    </source>
</evidence>
<gene>
    <name evidence="8" type="ORF">M9Y10_014910</name>
</gene>
<dbReference type="PROSITE" id="PS50206">
    <property type="entry name" value="RHODANESE_3"/>
    <property type="match status" value="1"/>
</dbReference>
<dbReference type="PANTHER" id="PTHR10828">
    <property type="entry name" value="M-PHASE INDUCER PHOSPHATASE DUAL SPECIFICITY PHOSPHATASE CDC25"/>
    <property type="match status" value="1"/>
</dbReference>
<keyword evidence="4" id="KW-0378">Hydrolase</keyword>
<dbReference type="InterPro" id="IPR000751">
    <property type="entry name" value="MPI_Phosphatase"/>
</dbReference>
<feature type="domain" description="Rhodanese" evidence="7">
    <location>
        <begin position="35"/>
        <end position="137"/>
    </location>
</feature>
<evidence type="ECO:0000256" key="1">
    <source>
        <dbReference type="ARBA" id="ARBA00011065"/>
    </source>
</evidence>
<protein>
    <recommendedName>
        <fullName evidence="2">protein-tyrosine-phosphatase</fullName>
        <ecNumber evidence="2">3.1.3.48</ecNumber>
    </recommendedName>
</protein>
<comment type="caution">
    <text evidence="8">The sequence shown here is derived from an EMBL/GenBank/DDBJ whole genome shotgun (WGS) entry which is preliminary data.</text>
</comment>
<keyword evidence="5" id="KW-0904">Protein phosphatase</keyword>
<comment type="similarity">
    <text evidence="1">Belongs to the MPI phosphatase family.</text>
</comment>
<reference evidence="8 9" key="1">
    <citation type="submission" date="2024-04" db="EMBL/GenBank/DDBJ databases">
        <title>Tritrichomonas musculus Genome.</title>
        <authorList>
            <person name="Alves-Ferreira E."/>
            <person name="Grigg M."/>
            <person name="Lorenzi H."/>
            <person name="Galac M."/>
        </authorList>
    </citation>
    <scope>NUCLEOTIDE SEQUENCE [LARGE SCALE GENOMIC DNA]</scope>
    <source>
        <strain evidence="8 9">EAF2021</strain>
    </source>
</reference>
<dbReference type="EMBL" id="JAPFFF010000002">
    <property type="protein sequence ID" value="KAK8896980.1"/>
    <property type="molecule type" value="Genomic_DNA"/>
</dbReference>
<sequence>MGEDPQDPENFQIAYSNEPRISIDTFCQLFDDHSRFENFIVIDCRSAREYEGGHIKNAIRCYPSENKSNISKLYKKIWKPRSIYIFHCEYSANRGPTGLNQFTEAHNKSENKNMLLHAFVLDGGYRKFYASHPEYCDGEYTPEGFGLLFDD</sequence>
<evidence type="ECO:0000259" key="7">
    <source>
        <dbReference type="PROSITE" id="PS50206"/>
    </source>
</evidence>
<keyword evidence="6" id="KW-0131">Cell cycle</keyword>